<dbReference type="Proteomes" id="UP000631545">
    <property type="component" value="Unassembled WGS sequence"/>
</dbReference>
<organism evidence="2 3">
    <name type="scientific">Tychaedon coryphoeus</name>
    <name type="common">Karoo scrub-robin</name>
    <name type="synonym">Erythropygia coryphaeus</name>
    <dbReference type="NCBI Taxonomy" id="614051"/>
    <lineage>
        <taxon>Eukaryota</taxon>
        <taxon>Metazoa</taxon>
        <taxon>Chordata</taxon>
        <taxon>Craniata</taxon>
        <taxon>Vertebrata</taxon>
        <taxon>Euteleostomi</taxon>
        <taxon>Archelosauria</taxon>
        <taxon>Archosauria</taxon>
        <taxon>Dinosauria</taxon>
        <taxon>Saurischia</taxon>
        <taxon>Theropoda</taxon>
        <taxon>Coelurosauria</taxon>
        <taxon>Aves</taxon>
        <taxon>Neognathae</taxon>
        <taxon>Neoaves</taxon>
        <taxon>Telluraves</taxon>
        <taxon>Australaves</taxon>
        <taxon>Passeriformes</taxon>
        <taxon>Muscicapidae</taxon>
        <taxon>Cercotrichas</taxon>
    </lineage>
</organism>
<keyword evidence="3" id="KW-1185">Reference proteome</keyword>
<feature type="region of interest" description="Disordered" evidence="1">
    <location>
        <begin position="17"/>
        <end position="58"/>
    </location>
</feature>
<sequence>RELKWLAQKLVEEAKALEEEERWKKEEKQKEEVKWKKEKKDVSLGKQPAKPEKKESKILGIKRTKILEKGKYKASKIAPEKEEPRAPEKGETEVPEKGETEIPEYSAGMEKRFQIYESSQQDVAQVFSYSDRVQGTVQLPVIQNANTSQPSDENKGHKTSKPQEKVEKKPELSSGGQRSLQSSQLETQSEVAEGAVRDEHVGMPCLDIQVTNPKAMIREILKDGRLPTKDEMLRYLGLHPEGPPLPPAAVLSIVDYPEELGSAECSKTPDVQGSSAEGQPKTGKAASRDNSPKESQISTQRIESPRNSSTTRSKSVVKRASSPTELARLKRYRWIVPDHGEVELKVHFSTKKPGQFEQTLRFELVESKRQYELPCSGTGLYPSISQNPRLVFPQWRETMEADEIIFKEYVESTKQFHFGPLLCGKSREWYVLPAGPCTF</sequence>
<comment type="caution">
    <text evidence="2">The sequence shown here is derived from an EMBL/GenBank/DDBJ whole genome shotgun (WGS) entry which is preliminary data.</text>
</comment>
<gene>
    <name evidence="2" type="primary">Hydin_2</name>
    <name evidence="2" type="ORF">CERCOR_R14965</name>
</gene>
<dbReference type="GO" id="GO:1904158">
    <property type="term" value="P:axonemal central apparatus assembly"/>
    <property type="evidence" value="ECO:0007669"/>
    <property type="project" value="TreeGrafter"/>
</dbReference>
<evidence type="ECO:0000313" key="3">
    <source>
        <dbReference type="Proteomes" id="UP000631545"/>
    </source>
</evidence>
<dbReference type="PANTHER" id="PTHR23053">
    <property type="entry name" value="DLEC1 DELETED IN LUNG AND ESOPHAGEAL CANCER 1"/>
    <property type="match status" value="1"/>
</dbReference>
<evidence type="ECO:0000313" key="2">
    <source>
        <dbReference type="EMBL" id="NXC90076.1"/>
    </source>
</evidence>
<feature type="non-terminal residue" evidence="2">
    <location>
        <position position="1"/>
    </location>
</feature>
<feature type="compositionally biased region" description="Polar residues" evidence="1">
    <location>
        <begin position="293"/>
        <end position="314"/>
    </location>
</feature>
<feature type="compositionally biased region" description="Low complexity" evidence="1">
    <location>
        <begin position="172"/>
        <end position="190"/>
    </location>
</feature>
<reference evidence="2" key="1">
    <citation type="submission" date="2019-09" db="EMBL/GenBank/DDBJ databases">
        <title>Bird 10,000 Genomes (B10K) Project - Family phase.</title>
        <authorList>
            <person name="Zhang G."/>
        </authorList>
    </citation>
    <scope>NUCLEOTIDE SEQUENCE</scope>
    <source>
        <strain evidence="2">OUT-0024</strain>
        <tissue evidence="2">Muscle</tissue>
    </source>
</reference>
<feature type="region of interest" description="Disordered" evidence="1">
    <location>
        <begin position="140"/>
        <end position="198"/>
    </location>
</feature>
<dbReference type="AlphaFoldDB" id="A0A851REV0"/>
<feature type="region of interest" description="Disordered" evidence="1">
    <location>
        <begin position="70"/>
        <end position="103"/>
    </location>
</feature>
<feature type="compositionally biased region" description="Basic and acidic residues" evidence="1">
    <location>
        <begin position="152"/>
        <end position="171"/>
    </location>
</feature>
<feature type="compositionally biased region" description="Basic and acidic residues" evidence="1">
    <location>
        <begin position="78"/>
        <end position="100"/>
    </location>
</feature>
<feature type="region of interest" description="Disordered" evidence="1">
    <location>
        <begin position="263"/>
        <end position="322"/>
    </location>
</feature>
<protein>
    <submittedName>
        <fullName evidence="2">HYDIN protein</fullName>
    </submittedName>
</protein>
<dbReference type="GO" id="GO:0003341">
    <property type="term" value="P:cilium movement"/>
    <property type="evidence" value="ECO:0007669"/>
    <property type="project" value="TreeGrafter"/>
</dbReference>
<accession>A0A851REV0</accession>
<name>A0A851REV0_TYCCO</name>
<dbReference type="GO" id="GO:0005930">
    <property type="term" value="C:axoneme"/>
    <property type="evidence" value="ECO:0007669"/>
    <property type="project" value="TreeGrafter"/>
</dbReference>
<feature type="compositionally biased region" description="Polar residues" evidence="1">
    <location>
        <begin position="140"/>
        <end position="151"/>
    </location>
</feature>
<evidence type="ECO:0000256" key="1">
    <source>
        <dbReference type="SAM" id="MobiDB-lite"/>
    </source>
</evidence>
<dbReference type="EMBL" id="WBND01001053">
    <property type="protein sequence ID" value="NXC90076.1"/>
    <property type="molecule type" value="Genomic_DNA"/>
</dbReference>
<proteinExistence type="predicted"/>
<feature type="compositionally biased region" description="Basic and acidic residues" evidence="1">
    <location>
        <begin position="17"/>
        <end position="57"/>
    </location>
</feature>
<dbReference type="InterPro" id="IPR033305">
    <property type="entry name" value="Hydin-like"/>
</dbReference>
<feature type="non-terminal residue" evidence="2">
    <location>
        <position position="439"/>
    </location>
</feature>
<dbReference type="PANTHER" id="PTHR23053:SF0">
    <property type="entry name" value="HYDROCEPHALUS-INDUCING PROTEIN HOMOLOG"/>
    <property type="match status" value="1"/>
</dbReference>